<dbReference type="NCBIfam" id="TIGR01409">
    <property type="entry name" value="TAT_signal_seq"/>
    <property type="match status" value="1"/>
</dbReference>
<feature type="region of interest" description="Disordered" evidence="3">
    <location>
        <begin position="41"/>
        <end position="142"/>
    </location>
</feature>
<reference evidence="5 6" key="1">
    <citation type="submission" date="2018-08" db="EMBL/GenBank/DDBJ databases">
        <title>Genomic Encyclopedia of Archaeal and Bacterial Type Strains, Phase II (KMG-II): from individual species to whole genera.</title>
        <authorList>
            <person name="Goeker M."/>
        </authorList>
    </citation>
    <scope>NUCLEOTIDE SEQUENCE [LARGE SCALE GENOMIC DNA]</scope>
    <source>
        <strain evidence="5 6">DSM 45791</strain>
    </source>
</reference>
<accession>A0A3E0HBL1</accession>
<keyword evidence="4" id="KW-1133">Transmembrane helix</keyword>
<gene>
    <name evidence="5" type="ORF">BCF44_112345</name>
</gene>
<keyword evidence="1" id="KW-0805">Transcription regulation</keyword>
<organism evidence="5 6">
    <name type="scientific">Kutzneria buriramensis</name>
    <dbReference type="NCBI Taxonomy" id="1045776"/>
    <lineage>
        <taxon>Bacteria</taxon>
        <taxon>Bacillati</taxon>
        <taxon>Actinomycetota</taxon>
        <taxon>Actinomycetes</taxon>
        <taxon>Pseudonocardiales</taxon>
        <taxon>Pseudonocardiaceae</taxon>
        <taxon>Kutzneria</taxon>
    </lineage>
</organism>
<protein>
    <submittedName>
        <fullName evidence="5">Secreted protein</fullName>
    </submittedName>
</protein>
<proteinExistence type="predicted"/>
<keyword evidence="4" id="KW-0812">Transmembrane</keyword>
<dbReference type="InterPro" id="IPR019546">
    <property type="entry name" value="TAT_signal_bac_arc"/>
</dbReference>
<evidence type="ECO:0000256" key="1">
    <source>
        <dbReference type="ARBA" id="ARBA00023015"/>
    </source>
</evidence>
<sequence length="277" mass="29635">MERHLAGCPFCQQELVRFSPLPGLLGRISLADLEDIDGFDLDPASLGPPGDPGLTDHLDMSNVQLPEHPSMPLPRPRPLNPGMGRAPEPNLGRHLVPPVPEQPRPPQRPAAPAAKAPQRPEPPAPQSKGPANRRRKDTDRKTSRRNFLAMAAILVAAVGLSAVFVQRSLSSTPDVAQPTAVWQSTDATSKVTAAAALTSKGWGTQVSLSVSNLPAGQVCQLVVHNKNGQTQSAGWWRNGNESDSQVPVATSYAIGEIDRMDVVTMDHKLLVDITPKA</sequence>
<dbReference type="Gene3D" id="1.10.10.1320">
    <property type="entry name" value="Anti-sigma factor, zinc-finger domain"/>
    <property type="match status" value="1"/>
</dbReference>
<dbReference type="InterPro" id="IPR041916">
    <property type="entry name" value="Anti_sigma_zinc_sf"/>
</dbReference>
<evidence type="ECO:0000256" key="2">
    <source>
        <dbReference type="ARBA" id="ARBA00023163"/>
    </source>
</evidence>
<dbReference type="Proteomes" id="UP000256269">
    <property type="component" value="Unassembled WGS sequence"/>
</dbReference>
<feature type="compositionally biased region" description="Pro residues" evidence="3">
    <location>
        <begin position="97"/>
        <end position="109"/>
    </location>
</feature>
<dbReference type="EMBL" id="QUNO01000012">
    <property type="protein sequence ID" value="REH41261.1"/>
    <property type="molecule type" value="Genomic_DNA"/>
</dbReference>
<comment type="caution">
    <text evidence="5">The sequence shown here is derived from an EMBL/GenBank/DDBJ whole genome shotgun (WGS) entry which is preliminary data.</text>
</comment>
<dbReference type="RefSeq" id="WP_246015880.1">
    <property type="nucleotide sequence ID" value="NZ_CP144375.1"/>
</dbReference>
<dbReference type="AlphaFoldDB" id="A0A3E0HBL1"/>
<keyword evidence="2" id="KW-0804">Transcription</keyword>
<feature type="compositionally biased region" description="Pro residues" evidence="3">
    <location>
        <begin position="69"/>
        <end position="79"/>
    </location>
</feature>
<evidence type="ECO:0000256" key="3">
    <source>
        <dbReference type="SAM" id="MobiDB-lite"/>
    </source>
</evidence>
<keyword evidence="6" id="KW-1185">Reference proteome</keyword>
<keyword evidence="4" id="KW-0472">Membrane</keyword>
<evidence type="ECO:0000256" key="4">
    <source>
        <dbReference type="SAM" id="Phobius"/>
    </source>
</evidence>
<name>A0A3E0HBL1_9PSEU</name>
<evidence type="ECO:0000313" key="5">
    <source>
        <dbReference type="EMBL" id="REH41261.1"/>
    </source>
</evidence>
<feature type="transmembrane region" description="Helical" evidence="4">
    <location>
        <begin position="146"/>
        <end position="165"/>
    </location>
</feature>
<evidence type="ECO:0000313" key="6">
    <source>
        <dbReference type="Proteomes" id="UP000256269"/>
    </source>
</evidence>